<protein>
    <submittedName>
        <fullName evidence="3">Uncharacterized protein</fullName>
    </submittedName>
</protein>
<feature type="region of interest" description="Disordered" evidence="2">
    <location>
        <begin position="325"/>
        <end position="472"/>
    </location>
</feature>
<organism evidence="3 4">
    <name type="scientific">Delitschia confertaspora ATCC 74209</name>
    <dbReference type="NCBI Taxonomy" id="1513339"/>
    <lineage>
        <taxon>Eukaryota</taxon>
        <taxon>Fungi</taxon>
        <taxon>Dikarya</taxon>
        <taxon>Ascomycota</taxon>
        <taxon>Pezizomycotina</taxon>
        <taxon>Dothideomycetes</taxon>
        <taxon>Pleosporomycetidae</taxon>
        <taxon>Pleosporales</taxon>
        <taxon>Delitschiaceae</taxon>
        <taxon>Delitschia</taxon>
    </lineage>
</organism>
<sequence>MEQNVDPAIVNAALNLIFACDFCSKPFNEIYENQESVYGLSDGINPRDRCVTKCYLADCNGQHHVFCSKHLESGAPPFHPEGQQPRAPCPVCVMDRHDNTPRDLFSVRGFRKGEYDPSIPASYFAVPPRVLERADQVTKWQYQNMLKWATSAQKQLDELNGCALDLGKVRTELDETQRQLDETKDKLASTQRTLEHRENALQAFGPDWDTHFDRFNQSVQNCVNLREEKDKLELALWGLKELHDQVPMLDQWIGYLAYLDSQYQTMKSIFESEGRHFPIMQLEEWKRGRPTQETNSRSLSLERSLQGSLGKYGKLSIGARNANPSLTAYSLSPRGGRVSPIRESRSMRRSTIDNHLHRPDPLWRCATKDSTVDRRPSSKELMPPPALPLHPRRSLRDMETVSRNNSTGRARRPRSSSRSSTLPPSSSSSGSRSVLQRSPSRNRSPSGSFRGFKGAPQSDFPADSYDIYGNPNTRVLSEKDEKISQAYGENSSGHTRDFSPLARHSTSSSSHHPTDDPCVDATMRPLLAVDNDAGPWISKQDPPRQTGLVGSQSFMRLMDNISAIKGLDLSLRDPREDTRETPQTSQTAQFGDQDSFVNRKFTFEAPARLPSIRVPPRVPLPSSAFVGSTPVTPAPMQPLPTTPIPTRPLVRRESVIGRWVRKAKTLRRKA</sequence>
<feature type="compositionally biased region" description="Basic and acidic residues" evidence="2">
    <location>
        <begin position="340"/>
        <end position="378"/>
    </location>
</feature>
<dbReference type="Proteomes" id="UP000799536">
    <property type="component" value="Unassembled WGS sequence"/>
</dbReference>
<keyword evidence="4" id="KW-1185">Reference proteome</keyword>
<feature type="region of interest" description="Disordered" evidence="2">
    <location>
        <begin position="485"/>
        <end position="520"/>
    </location>
</feature>
<proteinExistence type="predicted"/>
<feature type="region of interest" description="Disordered" evidence="2">
    <location>
        <begin position="570"/>
        <end position="590"/>
    </location>
</feature>
<evidence type="ECO:0000313" key="3">
    <source>
        <dbReference type="EMBL" id="KAF2204220.1"/>
    </source>
</evidence>
<evidence type="ECO:0000256" key="1">
    <source>
        <dbReference type="SAM" id="Coils"/>
    </source>
</evidence>
<evidence type="ECO:0000313" key="4">
    <source>
        <dbReference type="Proteomes" id="UP000799536"/>
    </source>
</evidence>
<keyword evidence="1" id="KW-0175">Coiled coil</keyword>
<feature type="compositionally biased region" description="Polar residues" evidence="2">
    <location>
        <begin position="581"/>
        <end position="590"/>
    </location>
</feature>
<name>A0A9P4JS74_9PLEO</name>
<feature type="coiled-coil region" evidence="1">
    <location>
        <begin position="166"/>
        <end position="200"/>
    </location>
</feature>
<feature type="compositionally biased region" description="Low complexity" evidence="2">
    <location>
        <begin position="416"/>
        <end position="452"/>
    </location>
</feature>
<dbReference type="OrthoDB" id="5410764at2759"/>
<reference evidence="3" key="1">
    <citation type="journal article" date="2020" name="Stud. Mycol.">
        <title>101 Dothideomycetes genomes: a test case for predicting lifestyles and emergence of pathogens.</title>
        <authorList>
            <person name="Haridas S."/>
            <person name="Albert R."/>
            <person name="Binder M."/>
            <person name="Bloem J."/>
            <person name="Labutti K."/>
            <person name="Salamov A."/>
            <person name="Andreopoulos B."/>
            <person name="Baker S."/>
            <person name="Barry K."/>
            <person name="Bills G."/>
            <person name="Bluhm B."/>
            <person name="Cannon C."/>
            <person name="Castanera R."/>
            <person name="Culley D."/>
            <person name="Daum C."/>
            <person name="Ezra D."/>
            <person name="Gonzalez J."/>
            <person name="Henrissat B."/>
            <person name="Kuo A."/>
            <person name="Liang C."/>
            <person name="Lipzen A."/>
            <person name="Lutzoni F."/>
            <person name="Magnuson J."/>
            <person name="Mondo S."/>
            <person name="Nolan M."/>
            <person name="Ohm R."/>
            <person name="Pangilinan J."/>
            <person name="Park H.-J."/>
            <person name="Ramirez L."/>
            <person name="Alfaro M."/>
            <person name="Sun H."/>
            <person name="Tritt A."/>
            <person name="Yoshinaga Y."/>
            <person name="Zwiers L.-H."/>
            <person name="Turgeon B."/>
            <person name="Goodwin S."/>
            <person name="Spatafora J."/>
            <person name="Crous P."/>
            <person name="Grigoriev I."/>
        </authorList>
    </citation>
    <scope>NUCLEOTIDE SEQUENCE</scope>
    <source>
        <strain evidence="3">ATCC 74209</strain>
    </source>
</reference>
<evidence type="ECO:0000256" key="2">
    <source>
        <dbReference type="SAM" id="MobiDB-lite"/>
    </source>
</evidence>
<feature type="compositionally biased region" description="Basic and acidic residues" evidence="2">
    <location>
        <begin position="570"/>
        <end position="580"/>
    </location>
</feature>
<gene>
    <name evidence="3" type="ORF">GQ43DRAFT_469254</name>
</gene>
<comment type="caution">
    <text evidence="3">The sequence shown here is derived from an EMBL/GenBank/DDBJ whole genome shotgun (WGS) entry which is preliminary data.</text>
</comment>
<accession>A0A9P4JS74</accession>
<dbReference type="EMBL" id="ML993881">
    <property type="protein sequence ID" value="KAF2204220.1"/>
    <property type="molecule type" value="Genomic_DNA"/>
</dbReference>
<dbReference type="AlphaFoldDB" id="A0A9P4JS74"/>